<dbReference type="InterPro" id="IPR006674">
    <property type="entry name" value="HD_domain"/>
</dbReference>
<comment type="subunit">
    <text evidence="7">Homodimer.</text>
</comment>
<protein>
    <recommendedName>
        <fullName evidence="8">5'-deoxynucleotidase</fullName>
        <ecNumber evidence="8">3.1.3.89</ecNumber>
    </recommendedName>
</protein>
<dbReference type="STRING" id="1230383.A0A1M8A4R8"/>
<keyword evidence="11" id="KW-0460">Magnesium</keyword>
<feature type="region of interest" description="Disordered" evidence="13">
    <location>
        <begin position="422"/>
        <end position="460"/>
    </location>
</feature>
<dbReference type="OMA" id="KRTGWYH"/>
<evidence type="ECO:0000256" key="8">
    <source>
        <dbReference type="ARBA" id="ARBA00012964"/>
    </source>
</evidence>
<evidence type="ECO:0000256" key="5">
    <source>
        <dbReference type="ARBA" id="ARBA00004074"/>
    </source>
</evidence>
<evidence type="ECO:0000256" key="3">
    <source>
        <dbReference type="ARBA" id="ARBA00001941"/>
    </source>
</evidence>
<evidence type="ECO:0000259" key="14">
    <source>
        <dbReference type="SMART" id="SM00471"/>
    </source>
</evidence>
<feature type="region of interest" description="Disordered" evidence="13">
    <location>
        <begin position="276"/>
        <end position="307"/>
    </location>
</feature>
<evidence type="ECO:0000256" key="11">
    <source>
        <dbReference type="ARBA" id="ARBA00022842"/>
    </source>
</evidence>
<evidence type="ECO:0000256" key="6">
    <source>
        <dbReference type="ARBA" id="ARBA00009999"/>
    </source>
</evidence>
<dbReference type="AlphaFoldDB" id="A0A1M8A4R8"/>
<dbReference type="SMART" id="SM00471">
    <property type="entry name" value="HDc"/>
    <property type="match status" value="1"/>
</dbReference>
<reference evidence="16" key="1">
    <citation type="journal article" date="2017" name="Nucleic Acids Res.">
        <title>Proteogenomics produces comprehensive and highly accurate protein-coding gene annotation in a complete genome assembly of Malassezia sympodialis.</title>
        <authorList>
            <person name="Zhu Y."/>
            <person name="Engstroem P.G."/>
            <person name="Tellgren-Roth C."/>
            <person name="Baudo C.D."/>
            <person name="Kennell J.C."/>
            <person name="Sun S."/>
            <person name="Billmyre R.B."/>
            <person name="Schroeder M.S."/>
            <person name="Andersson A."/>
            <person name="Holm T."/>
            <person name="Sigurgeirsson B."/>
            <person name="Wu G."/>
            <person name="Sankaranarayanan S.R."/>
            <person name="Siddharthan R."/>
            <person name="Sanyal K."/>
            <person name="Lundeberg J."/>
            <person name="Nystedt B."/>
            <person name="Boekhout T."/>
            <person name="Dawson T.L. Jr."/>
            <person name="Heitman J."/>
            <person name="Scheynius A."/>
            <person name="Lehtioe J."/>
        </authorList>
    </citation>
    <scope>NUCLEOTIDE SEQUENCE [LARGE SCALE GENOMIC DNA]</scope>
    <source>
        <strain evidence="16">ATCC 42132</strain>
    </source>
</reference>
<comment type="catalytic activity">
    <reaction evidence="1">
        <text>a 2'-deoxyribonucleoside 5'-phosphate + H2O = a 2'-deoxyribonucleoside + phosphate</text>
        <dbReference type="Rhea" id="RHEA:36167"/>
        <dbReference type="ChEBI" id="CHEBI:15377"/>
        <dbReference type="ChEBI" id="CHEBI:18274"/>
        <dbReference type="ChEBI" id="CHEBI:43474"/>
        <dbReference type="ChEBI" id="CHEBI:65317"/>
        <dbReference type="EC" id="3.1.3.89"/>
    </reaction>
</comment>
<comment type="cofactor">
    <cofactor evidence="4">
        <name>Mg(2+)</name>
        <dbReference type="ChEBI" id="CHEBI:18420"/>
    </cofactor>
</comment>
<accession>A0A1M8A4R8</accession>
<evidence type="ECO:0000256" key="7">
    <source>
        <dbReference type="ARBA" id="ARBA00011738"/>
    </source>
</evidence>
<evidence type="ECO:0000256" key="10">
    <source>
        <dbReference type="ARBA" id="ARBA00022801"/>
    </source>
</evidence>
<gene>
    <name evidence="15" type="ORF">MSYG_1515</name>
</gene>
<dbReference type="PANTHER" id="PTHR11845">
    <property type="entry name" value="5'-DEOXYNUCLEOTIDASE HDDC2"/>
    <property type="match status" value="1"/>
</dbReference>
<keyword evidence="12" id="KW-0170">Cobalt</keyword>
<feature type="domain" description="HD/PDEase" evidence="14">
    <location>
        <begin position="541"/>
        <end position="658"/>
    </location>
</feature>
<name>A0A1M8A4R8_MALS4</name>
<dbReference type="GO" id="GO:0005737">
    <property type="term" value="C:cytoplasm"/>
    <property type="evidence" value="ECO:0007669"/>
    <property type="project" value="TreeGrafter"/>
</dbReference>
<dbReference type="FunFam" id="1.10.3210.10:FF:000011">
    <property type="entry name" value="HD domain-containing protein 2"/>
    <property type="match status" value="1"/>
</dbReference>
<dbReference type="GO" id="GO:0002953">
    <property type="term" value="F:5'-deoxynucleotidase activity"/>
    <property type="evidence" value="ECO:0007669"/>
    <property type="project" value="UniProtKB-EC"/>
</dbReference>
<dbReference type="GO" id="GO:0009159">
    <property type="term" value="P:deoxyribonucleoside monophosphate catabolic process"/>
    <property type="evidence" value="ECO:0007669"/>
    <property type="project" value="UniProtKB-ARBA"/>
</dbReference>
<sequence>MKSNHTRWVSSLNGGGVTTPDPKFPIFVSIDAGTYLPRLPDEFFDDLCQTSDYSIAELTNSAAENFEKYRRDICKELEKLVSQKQTELVARMKQIHEDIGSEIQSIRARHASERTSEGEGSFANDDAIFMKRSMNDSSFSVKPSGALGASLARTNGQHFPASSSVSTKTTRLKAVDSPEKAAPIKSEKQNKVSHKVKFATEEDFDMELEENGTHDGVFNIDEDLETVNSSVQPFATDKWLEDDNEDRIVKDESVGLLHSGLAASFSAIPNSYRNQGEMPSNNHFGDSELQGPYDTKELDAHSRPMASRRNNYSKATEHAEEDLALVGAAMANAPSHRHLLTRSAAIRVAEGHKSSQHAQDLVEFSKLAQSVPSVGAIQIQKCDQNSSVKEGLDREPKTSLPYNERLIVPSLLKATRGRKAYRDPTASAGSLSQNMPGTSSVRKTGFRISSSTHDSPSRAISNSNTLQNISMVDLPPVPDVPSQHIRLEPSNTIFPHDVPGTQHMIQQEDNKIVSKLLYFTHYLQNLKLSKRTGWYHHNVPFPESIADHMYRMAVLSILIESDEIDFRKCSIMALVHDMAEALVGDLTPLCKVEKDEKRRREVQAIHFLTRDLLGDTQASHRIYDLWHEYEERSTPEAKLVKDLDCFELCLQAYEYERTHNITDLQPFWDGAAPKVSHPEVQRWMGALLSKREAMWTSRGVSYRTQA</sequence>
<evidence type="ECO:0000256" key="12">
    <source>
        <dbReference type="ARBA" id="ARBA00023285"/>
    </source>
</evidence>
<keyword evidence="16" id="KW-1185">Reference proteome</keyword>
<dbReference type="InterPro" id="IPR003607">
    <property type="entry name" value="HD/PDEase_dom"/>
</dbReference>
<evidence type="ECO:0000256" key="1">
    <source>
        <dbReference type="ARBA" id="ARBA00001638"/>
    </source>
</evidence>
<feature type="compositionally biased region" description="Polar residues" evidence="13">
    <location>
        <begin position="427"/>
        <end position="460"/>
    </location>
</feature>
<comment type="cofactor">
    <cofactor evidence="3">
        <name>Co(2+)</name>
        <dbReference type="ChEBI" id="CHEBI:48828"/>
    </cofactor>
</comment>
<comment type="function">
    <text evidence="5">Catalyzes the dephosphorylation of the nucleoside 5'-monophosphates deoxyadenosine monophosphate (dAMP), deoxycytidine monophosphate (dCMP), deoxyguanosine monophosphate (dGMP) and deoxythymidine monophosphate (dTMP).</text>
</comment>
<evidence type="ECO:0000256" key="4">
    <source>
        <dbReference type="ARBA" id="ARBA00001946"/>
    </source>
</evidence>
<feature type="region of interest" description="Disordered" evidence="13">
    <location>
        <begin position="157"/>
        <end position="188"/>
    </location>
</feature>
<evidence type="ECO:0000256" key="2">
    <source>
        <dbReference type="ARBA" id="ARBA00001936"/>
    </source>
</evidence>
<dbReference type="Gene3D" id="1.10.3210.10">
    <property type="entry name" value="Hypothetical protein af1432"/>
    <property type="match status" value="1"/>
</dbReference>
<organism evidence="15 16">
    <name type="scientific">Malassezia sympodialis (strain ATCC 42132)</name>
    <name type="common">Atopic eczema-associated yeast</name>
    <dbReference type="NCBI Taxonomy" id="1230383"/>
    <lineage>
        <taxon>Eukaryota</taxon>
        <taxon>Fungi</taxon>
        <taxon>Dikarya</taxon>
        <taxon>Basidiomycota</taxon>
        <taxon>Ustilaginomycotina</taxon>
        <taxon>Malasseziomycetes</taxon>
        <taxon>Malasseziales</taxon>
        <taxon>Malasseziaceae</taxon>
        <taxon>Malassezia</taxon>
    </lineage>
</organism>
<dbReference type="EMBL" id="LT671822">
    <property type="protein sequence ID" value="SHO77174.1"/>
    <property type="molecule type" value="Genomic_DNA"/>
</dbReference>
<evidence type="ECO:0000256" key="9">
    <source>
        <dbReference type="ARBA" id="ARBA00022723"/>
    </source>
</evidence>
<comment type="similarity">
    <text evidence="6">Belongs to the HDDC2 family.</text>
</comment>
<keyword evidence="9" id="KW-0479">Metal-binding</keyword>
<dbReference type="EC" id="3.1.3.89" evidence="8"/>
<evidence type="ECO:0000313" key="16">
    <source>
        <dbReference type="Proteomes" id="UP000186303"/>
    </source>
</evidence>
<keyword evidence="10" id="KW-0378">Hydrolase</keyword>
<dbReference type="InterPro" id="IPR039356">
    <property type="entry name" value="YfbR/HDDC2"/>
</dbReference>
<dbReference type="OrthoDB" id="10254258at2759"/>
<evidence type="ECO:0000256" key="13">
    <source>
        <dbReference type="SAM" id="MobiDB-lite"/>
    </source>
</evidence>
<dbReference type="Proteomes" id="UP000186303">
    <property type="component" value="Chromosome 2"/>
</dbReference>
<dbReference type="PANTHER" id="PTHR11845:SF13">
    <property type="entry name" value="5'-DEOXYNUCLEOTIDASE HDDC2"/>
    <property type="match status" value="1"/>
</dbReference>
<evidence type="ECO:0000313" key="15">
    <source>
        <dbReference type="EMBL" id="SHO77174.1"/>
    </source>
</evidence>
<dbReference type="Pfam" id="PF13023">
    <property type="entry name" value="HD_3"/>
    <property type="match status" value="1"/>
</dbReference>
<feature type="compositionally biased region" description="Polar residues" evidence="13">
    <location>
        <begin position="157"/>
        <end position="169"/>
    </location>
</feature>
<dbReference type="GO" id="GO:0046872">
    <property type="term" value="F:metal ion binding"/>
    <property type="evidence" value="ECO:0007669"/>
    <property type="project" value="UniProtKB-KW"/>
</dbReference>
<dbReference type="VEuPathDB" id="FungiDB:MSYG_1515"/>
<comment type="cofactor">
    <cofactor evidence="2">
        <name>Mn(2+)</name>
        <dbReference type="ChEBI" id="CHEBI:29035"/>
    </cofactor>
</comment>
<proteinExistence type="inferred from homology"/>
<dbReference type="SUPFAM" id="SSF109604">
    <property type="entry name" value="HD-domain/PDEase-like"/>
    <property type="match status" value="1"/>
</dbReference>